<dbReference type="EMBL" id="AAHRMF010000001">
    <property type="protein sequence ID" value="EBZ5483236.1"/>
    <property type="molecule type" value="Genomic_DNA"/>
</dbReference>
<reference evidence="1" key="1">
    <citation type="submission" date="2018-10" db="EMBL/GenBank/DDBJ databases">
        <authorList>
            <person name="Ashton P.M."/>
            <person name="Dallman T."/>
            <person name="Nair S."/>
            <person name="De Pinna E."/>
            <person name="Peters T."/>
            <person name="Grant K."/>
        </authorList>
    </citation>
    <scope>NUCLEOTIDE SEQUENCE [LARGE SCALE GENOMIC DNA]</scope>
    <source>
        <strain evidence="1">627415</strain>
    </source>
</reference>
<organism evidence="1">
    <name type="scientific">Salmonella enterica subsp. enterica serovar Mikawasima</name>
    <dbReference type="NCBI Taxonomy" id="149388"/>
    <lineage>
        <taxon>Bacteria</taxon>
        <taxon>Pseudomonadati</taxon>
        <taxon>Pseudomonadota</taxon>
        <taxon>Gammaproteobacteria</taxon>
        <taxon>Enterobacterales</taxon>
        <taxon>Enterobacteriaceae</taxon>
        <taxon>Salmonella</taxon>
    </lineage>
</organism>
<proteinExistence type="predicted"/>
<protein>
    <submittedName>
        <fullName evidence="1">Uncharacterized protein</fullName>
    </submittedName>
</protein>
<gene>
    <name evidence="1" type="ORF">ECD07_00745</name>
</gene>
<comment type="caution">
    <text evidence="1">The sequence shown here is derived from an EMBL/GenBank/DDBJ whole genome shotgun (WGS) entry which is preliminary data.</text>
</comment>
<sequence>MRKTLAFLSIILRNKTHYFGMPAPAGQGYEAVRSAHSVPSIFAYLRTCFAHLRTTWKAARYLIFSLKNLNISQHQSVQKP</sequence>
<dbReference type="Proteomes" id="UP000839927">
    <property type="component" value="Unassembled WGS sequence"/>
</dbReference>
<name>A0A5H5X5M2_SALET</name>
<dbReference type="AlphaFoldDB" id="A0A5H5X5M2"/>
<evidence type="ECO:0000313" key="1">
    <source>
        <dbReference type="EMBL" id="EBZ5483236.1"/>
    </source>
</evidence>
<accession>A0A5H5X5M2</accession>